<evidence type="ECO:0000256" key="3">
    <source>
        <dbReference type="ARBA" id="ARBA00022989"/>
    </source>
</evidence>
<dbReference type="CDD" id="cd17398">
    <property type="entry name" value="MFS_FLVCR_like"/>
    <property type="match status" value="1"/>
</dbReference>
<feature type="transmembrane region" description="Helical" evidence="6">
    <location>
        <begin position="363"/>
        <end position="383"/>
    </location>
</feature>
<dbReference type="GO" id="GO:0016020">
    <property type="term" value="C:membrane"/>
    <property type="evidence" value="ECO:0007669"/>
    <property type="project" value="UniProtKB-SubCell"/>
</dbReference>
<keyword evidence="2 6" id="KW-0812">Transmembrane</keyword>
<evidence type="ECO:0000256" key="2">
    <source>
        <dbReference type="ARBA" id="ARBA00022692"/>
    </source>
</evidence>
<feature type="transmembrane region" description="Helical" evidence="6">
    <location>
        <begin position="103"/>
        <end position="123"/>
    </location>
</feature>
<keyword evidence="3 6" id="KW-1133">Transmembrane helix</keyword>
<dbReference type="InterPro" id="IPR049680">
    <property type="entry name" value="FLVCR1-2_SLC49-like"/>
</dbReference>
<evidence type="ECO:0000256" key="1">
    <source>
        <dbReference type="ARBA" id="ARBA00004141"/>
    </source>
</evidence>
<dbReference type="PANTHER" id="PTHR10924">
    <property type="entry name" value="MAJOR FACILITATOR SUPERFAMILY PROTEIN-RELATED"/>
    <property type="match status" value="1"/>
</dbReference>
<dbReference type="InterPro" id="IPR011701">
    <property type="entry name" value="MFS"/>
</dbReference>
<dbReference type="GeneID" id="110973018"/>
<dbReference type="SUPFAM" id="SSF103473">
    <property type="entry name" value="MFS general substrate transporter"/>
    <property type="match status" value="1"/>
</dbReference>
<evidence type="ECO:0000256" key="6">
    <source>
        <dbReference type="SAM" id="Phobius"/>
    </source>
</evidence>
<name>A0A8B7XFN5_ACAPL</name>
<feature type="compositionally biased region" description="Basic and acidic residues" evidence="5">
    <location>
        <begin position="24"/>
        <end position="46"/>
    </location>
</feature>
<feature type="transmembrane region" description="Helical" evidence="6">
    <location>
        <begin position="143"/>
        <end position="163"/>
    </location>
</feature>
<reference evidence="8 9" key="1">
    <citation type="submission" date="2025-04" db="UniProtKB">
        <authorList>
            <consortium name="RefSeq"/>
        </authorList>
    </citation>
    <scope>IDENTIFICATION</scope>
</reference>
<feature type="transmembrane region" description="Helical" evidence="6">
    <location>
        <begin position="231"/>
        <end position="256"/>
    </location>
</feature>
<keyword evidence="4 6" id="KW-0472">Membrane</keyword>
<dbReference type="InterPro" id="IPR036259">
    <property type="entry name" value="MFS_trans_sf"/>
</dbReference>
<dbReference type="RefSeq" id="XP_022079067.1">
    <property type="nucleotide sequence ID" value="XM_022223375.1"/>
</dbReference>
<feature type="transmembrane region" description="Helical" evidence="6">
    <location>
        <begin position="197"/>
        <end position="219"/>
    </location>
</feature>
<evidence type="ECO:0000256" key="4">
    <source>
        <dbReference type="ARBA" id="ARBA00023136"/>
    </source>
</evidence>
<proteinExistence type="predicted"/>
<dbReference type="RefSeq" id="XP_022079066.1">
    <property type="nucleotide sequence ID" value="XM_022223374.1"/>
</dbReference>
<dbReference type="AlphaFoldDB" id="A0A8B7XFN5"/>
<feature type="transmembrane region" description="Helical" evidence="6">
    <location>
        <begin position="395"/>
        <end position="412"/>
    </location>
</feature>
<evidence type="ECO:0000313" key="8">
    <source>
        <dbReference type="RefSeq" id="XP_022079066.1"/>
    </source>
</evidence>
<dbReference type="PANTHER" id="PTHR10924:SF4">
    <property type="entry name" value="GH15861P"/>
    <property type="match status" value="1"/>
</dbReference>
<comment type="subcellular location">
    <subcellularLocation>
        <location evidence="1">Membrane</location>
        <topology evidence="1">Multi-pass membrane protein</topology>
    </subcellularLocation>
</comment>
<feature type="transmembrane region" description="Helical" evidence="6">
    <location>
        <begin position="418"/>
        <end position="437"/>
    </location>
</feature>
<evidence type="ECO:0000256" key="5">
    <source>
        <dbReference type="SAM" id="MobiDB-lite"/>
    </source>
</evidence>
<feature type="transmembrane region" description="Helical" evidence="6">
    <location>
        <begin position="170"/>
        <end position="191"/>
    </location>
</feature>
<dbReference type="Gene3D" id="1.20.1250.20">
    <property type="entry name" value="MFS general substrate transporter like domains"/>
    <property type="match status" value="1"/>
</dbReference>
<sequence length="564" mass="62551">MADHPKDTVNGTVGSVQDVMDSEQYVHRPESKHPQEDQEKNGEDITKSAVVNEGENRADRPPLAIVTDSERTLDGGSLGGKVPLPSSPKSLVSIEPRVYKRRWFMLAVFCLVSLTNAAQWIQYAIIGNVVREYYSVSYLAVDWLSMVYMLAYIPLIWPVTWLLEHNEGGLKVIGVMGASLNCAGAWLRYAGATPDTFFLAFFGQTLCSVGQVFILGMPAHVAATWFGANQVSTACAIGVFGNQLGVALGFVLPPIIVPNDNNKRQNMLNMFLGTACITSVLLVLIFAVYQDKPPVPPSRAKLGAQISRTQRSYRESLRILCKNTGFVLLVITYGINVGSFYAISTLLNQLILSEFEGLEAMAGIIGMTIVLTGLLGSAVTGVWLDRTRTYRGTTVVVYILSLLGLIGFTFTLKLGNIWIVFAISAFLGFFMTGYLPLGFEFAAELTHPEPEGTSSGMLNASAQCSSNLTSEDNRRKECMTFKPCPLKWTKRTELVPFSLMRKVPLEKEVYLVTQTLPYPTIHQKRRQICFITRSRSEHVNWSFFFLPLESMKYLPDFASILFET</sequence>
<evidence type="ECO:0000313" key="9">
    <source>
        <dbReference type="RefSeq" id="XP_022079067.1"/>
    </source>
</evidence>
<dbReference type="Proteomes" id="UP000694845">
    <property type="component" value="Unplaced"/>
</dbReference>
<feature type="transmembrane region" description="Helical" evidence="6">
    <location>
        <begin position="324"/>
        <end position="343"/>
    </location>
</feature>
<feature type="region of interest" description="Disordered" evidence="5">
    <location>
        <begin position="1"/>
        <end position="62"/>
    </location>
</feature>
<evidence type="ECO:0000313" key="7">
    <source>
        <dbReference type="Proteomes" id="UP000694845"/>
    </source>
</evidence>
<dbReference type="Pfam" id="PF07690">
    <property type="entry name" value="MFS_1"/>
    <property type="match status" value="1"/>
</dbReference>
<dbReference type="FunFam" id="1.20.1250.20:FF:000101">
    <property type="entry name" value="feline leukemia virus subgroup C receptor-related protein 2"/>
    <property type="match status" value="1"/>
</dbReference>
<dbReference type="OrthoDB" id="422206at2759"/>
<dbReference type="GO" id="GO:0097037">
    <property type="term" value="P:heme export"/>
    <property type="evidence" value="ECO:0007669"/>
    <property type="project" value="TreeGrafter"/>
</dbReference>
<accession>A0A8B7XFN5</accession>
<protein>
    <submittedName>
        <fullName evidence="8 9">Feline leukemia virus subgroup C receptor-related protein 2-like isoform X1</fullName>
    </submittedName>
</protein>
<dbReference type="GO" id="GO:0020037">
    <property type="term" value="F:heme binding"/>
    <property type="evidence" value="ECO:0007669"/>
    <property type="project" value="TreeGrafter"/>
</dbReference>
<feature type="transmembrane region" description="Helical" evidence="6">
    <location>
        <begin position="268"/>
        <end position="289"/>
    </location>
</feature>
<dbReference type="GO" id="GO:0015232">
    <property type="term" value="F:heme transmembrane transporter activity"/>
    <property type="evidence" value="ECO:0007669"/>
    <property type="project" value="TreeGrafter"/>
</dbReference>
<dbReference type="KEGG" id="aplc:110973018"/>
<gene>
    <name evidence="8 9" type="primary">LOC110973018</name>
</gene>
<keyword evidence="7" id="KW-1185">Reference proteome</keyword>
<organism evidence="7 8">
    <name type="scientific">Acanthaster planci</name>
    <name type="common">Crown-of-thorns starfish</name>
    <dbReference type="NCBI Taxonomy" id="133434"/>
    <lineage>
        <taxon>Eukaryota</taxon>
        <taxon>Metazoa</taxon>
        <taxon>Echinodermata</taxon>
        <taxon>Eleutherozoa</taxon>
        <taxon>Asterozoa</taxon>
        <taxon>Asteroidea</taxon>
        <taxon>Valvatacea</taxon>
        <taxon>Valvatida</taxon>
        <taxon>Acanthasteridae</taxon>
        <taxon>Acanthaster</taxon>
    </lineage>
</organism>